<comment type="subcellular location">
    <subcellularLocation>
        <location evidence="1">Cell membrane</location>
        <topology evidence="1">Multi-pass membrane protein</topology>
    </subcellularLocation>
</comment>
<evidence type="ECO:0000256" key="1">
    <source>
        <dbReference type="ARBA" id="ARBA00004651"/>
    </source>
</evidence>
<evidence type="ECO:0000256" key="4">
    <source>
        <dbReference type="ARBA" id="ARBA00022989"/>
    </source>
</evidence>
<dbReference type="Pfam" id="PF02588">
    <property type="entry name" value="YitT_membrane"/>
    <property type="match status" value="1"/>
</dbReference>
<dbReference type="KEGG" id="pasa:BAOM_4788"/>
<evidence type="ECO:0000313" key="7">
    <source>
        <dbReference type="Proteomes" id="UP000283095"/>
    </source>
</evidence>
<dbReference type="GO" id="GO:0005886">
    <property type="term" value="C:plasma membrane"/>
    <property type="evidence" value="ECO:0007669"/>
    <property type="project" value="UniProtKB-SubCell"/>
</dbReference>
<organism evidence="6 7">
    <name type="scientific">Peribacillus asahii</name>
    <dbReference type="NCBI Taxonomy" id="228899"/>
    <lineage>
        <taxon>Bacteria</taxon>
        <taxon>Bacillati</taxon>
        <taxon>Bacillota</taxon>
        <taxon>Bacilli</taxon>
        <taxon>Bacillales</taxon>
        <taxon>Bacillaceae</taxon>
        <taxon>Peribacillus</taxon>
    </lineage>
</organism>
<proteinExistence type="predicted"/>
<dbReference type="RefSeq" id="WP_127762158.1">
    <property type="nucleotide sequence ID" value="NZ_CP026095.1"/>
</dbReference>
<name>A0A3T0KYD9_9BACI</name>
<dbReference type="EMBL" id="CP026095">
    <property type="protein sequence ID" value="AZV45354.1"/>
    <property type="molecule type" value="Genomic_DNA"/>
</dbReference>
<keyword evidence="5" id="KW-0472">Membrane</keyword>
<keyword evidence="2" id="KW-1003">Cell membrane</keyword>
<evidence type="ECO:0000256" key="5">
    <source>
        <dbReference type="ARBA" id="ARBA00023136"/>
    </source>
</evidence>
<accession>A0A3T0KYD9</accession>
<evidence type="ECO:0000256" key="2">
    <source>
        <dbReference type="ARBA" id="ARBA00022475"/>
    </source>
</evidence>
<keyword evidence="4" id="KW-1133">Transmembrane helix</keyword>
<protein>
    <submittedName>
        <fullName evidence="6">Uncharacterized protein</fullName>
    </submittedName>
</protein>
<dbReference type="PANTHER" id="PTHR33545">
    <property type="entry name" value="UPF0750 MEMBRANE PROTEIN YITT-RELATED"/>
    <property type="match status" value="1"/>
</dbReference>
<evidence type="ECO:0000256" key="3">
    <source>
        <dbReference type="ARBA" id="ARBA00022692"/>
    </source>
</evidence>
<dbReference type="OrthoDB" id="2602718at2"/>
<gene>
    <name evidence="6" type="ORF">BAOM_4788</name>
</gene>
<dbReference type="AlphaFoldDB" id="A0A3T0KYD9"/>
<evidence type="ECO:0000313" key="6">
    <source>
        <dbReference type="EMBL" id="AZV45354.1"/>
    </source>
</evidence>
<reference evidence="6 7" key="1">
    <citation type="submission" date="2018-01" db="EMBL/GenBank/DDBJ databases">
        <title>Bacillus asahii Genome sequencing and assembly.</title>
        <authorList>
            <person name="Jiang H."/>
            <person name="Feng Y."/>
            <person name="Zhao F."/>
            <person name="Lin X."/>
        </authorList>
    </citation>
    <scope>NUCLEOTIDE SEQUENCE [LARGE SCALE GENOMIC DNA]</scope>
    <source>
        <strain evidence="6 7">OM18</strain>
    </source>
</reference>
<keyword evidence="3" id="KW-0812">Transmembrane</keyword>
<dbReference type="PANTHER" id="PTHR33545:SF5">
    <property type="entry name" value="UPF0750 MEMBRANE PROTEIN YITT"/>
    <property type="match status" value="1"/>
</dbReference>
<sequence length="193" mass="21029">MKKLVVLLFSSVCIGIGLNIFILPLHIINGGVFGISLLIKYIWGTQVGHSIIMINTPIYLLSLLYDKSYFINAILGLVFTSTMIDWLTPLNGLLHLPILISAILGGITIGIGIGFMIRLHISPGGIDLLALLISKSKAINPGIVMFLIDVFIIIAGIIILKDFKLIYSIITISCVGLCVGVLNTFKSINFYVR</sequence>
<dbReference type="InterPro" id="IPR003740">
    <property type="entry name" value="YitT"/>
</dbReference>
<dbReference type="Proteomes" id="UP000283095">
    <property type="component" value="Chromosome"/>
</dbReference>
<dbReference type="InterPro" id="IPR051461">
    <property type="entry name" value="UPF0750_membrane"/>
</dbReference>